<dbReference type="Pfam" id="PF00903">
    <property type="entry name" value="Glyoxalase"/>
    <property type="match status" value="1"/>
</dbReference>
<accession>A0ABQ1J3I0</accession>
<dbReference type="SUPFAM" id="SSF54593">
    <property type="entry name" value="Glyoxalase/Bleomycin resistance protein/Dihydroxybiphenyl dioxygenase"/>
    <property type="match status" value="1"/>
</dbReference>
<evidence type="ECO:0000313" key="2">
    <source>
        <dbReference type="EMBL" id="GGB57087.1"/>
    </source>
</evidence>
<dbReference type="PROSITE" id="PS51819">
    <property type="entry name" value="VOC"/>
    <property type="match status" value="1"/>
</dbReference>
<protein>
    <recommendedName>
        <fullName evidence="1">VOC domain-containing protein</fullName>
    </recommendedName>
</protein>
<feature type="domain" description="VOC" evidence="1">
    <location>
        <begin position="6"/>
        <end position="118"/>
    </location>
</feature>
<evidence type="ECO:0000313" key="3">
    <source>
        <dbReference type="Proteomes" id="UP000628854"/>
    </source>
</evidence>
<proteinExistence type="predicted"/>
<sequence>MAPVSRIDTIFVPATDTRLAADWYMRLFEMKEIFESAGYIGLRFDGDGRGETAITLYPACKIDRDAHYAFNFATGDADALHALLTSEGLEVTPIQSAGAIRYFDFRDVLGNWVNVCEA</sequence>
<reference evidence="3" key="1">
    <citation type="journal article" date="2019" name="Int. J. Syst. Evol. Microbiol.">
        <title>The Global Catalogue of Microorganisms (GCM) 10K type strain sequencing project: providing services to taxonomists for standard genome sequencing and annotation.</title>
        <authorList>
            <consortium name="The Broad Institute Genomics Platform"/>
            <consortium name="The Broad Institute Genome Sequencing Center for Infectious Disease"/>
            <person name="Wu L."/>
            <person name="Ma J."/>
        </authorList>
    </citation>
    <scope>NUCLEOTIDE SEQUENCE [LARGE SCALE GENOMIC DNA]</scope>
    <source>
        <strain evidence="3">CGMCC 1.15928</strain>
    </source>
</reference>
<dbReference type="InterPro" id="IPR037523">
    <property type="entry name" value="VOC_core"/>
</dbReference>
<comment type="caution">
    <text evidence="2">The sequence shown here is derived from an EMBL/GenBank/DDBJ whole genome shotgun (WGS) entry which is preliminary data.</text>
</comment>
<dbReference type="RefSeq" id="WP_084394025.1">
    <property type="nucleotide sequence ID" value="NZ_BMKF01000001.1"/>
</dbReference>
<name>A0ABQ1J3I0_9PROT</name>
<gene>
    <name evidence="2" type="ORF">GCM10011503_01850</name>
</gene>
<dbReference type="InterPro" id="IPR004360">
    <property type="entry name" value="Glyas_Fos-R_dOase_dom"/>
</dbReference>
<organism evidence="2 3">
    <name type="scientific">Henriciella pelagia</name>
    <dbReference type="NCBI Taxonomy" id="1977912"/>
    <lineage>
        <taxon>Bacteria</taxon>
        <taxon>Pseudomonadati</taxon>
        <taxon>Pseudomonadota</taxon>
        <taxon>Alphaproteobacteria</taxon>
        <taxon>Hyphomonadales</taxon>
        <taxon>Hyphomonadaceae</taxon>
        <taxon>Henriciella</taxon>
    </lineage>
</organism>
<evidence type="ECO:0000259" key="1">
    <source>
        <dbReference type="PROSITE" id="PS51819"/>
    </source>
</evidence>
<dbReference type="EMBL" id="BMKF01000001">
    <property type="protein sequence ID" value="GGB57087.1"/>
    <property type="molecule type" value="Genomic_DNA"/>
</dbReference>
<dbReference type="Proteomes" id="UP000628854">
    <property type="component" value="Unassembled WGS sequence"/>
</dbReference>
<dbReference type="Gene3D" id="3.10.180.10">
    <property type="entry name" value="2,3-Dihydroxybiphenyl 1,2-Dioxygenase, domain 1"/>
    <property type="match status" value="1"/>
</dbReference>
<dbReference type="InterPro" id="IPR029068">
    <property type="entry name" value="Glyas_Bleomycin-R_OHBP_Dase"/>
</dbReference>
<keyword evidence="3" id="KW-1185">Reference proteome</keyword>